<comment type="catalytic activity">
    <reaction evidence="3">
        <text>3',5'-cyclic UMP + H2O = UMP + H(+)</text>
        <dbReference type="Rhea" id="RHEA:70575"/>
        <dbReference type="ChEBI" id="CHEBI:15377"/>
        <dbReference type="ChEBI" id="CHEBI:15378"/>
        <dbReference type="ChEBI" id="CHEBI:57865"/>
        <dbReference type="ChEBI" id="CHEBI:184387"/>
    </reaction>
    <physiologicalReaction direction="left-to-right" evidence="3">
        <dbReference type="Rhea" id="RHEA:70576"/>
    </physiologicalReaction>
</comment>
<dbReference type="Gene3D" id="3.60.15.10">
    <property type="entry name" value="Ribonuclease Z/Hydroxyacylglutathione hydrolase-like"/>
    <property type="match status" value="1"/>
</dbReference>
<dbReference type="PANTHER" id="PTHR42951:SF4">
    <property type="entry name" value="ACYL-COENZYME A THIOESTERASE MBLAC2"/>
    <property type="match status" value="1"/>
</dbReference>
<evidence type="ECO:0000256" key="2">
    <source>
        <dbReference type="ARBA" id="ARBA00034301"/>
    </source>
</evidence>
<keyword evidence="5" id="KW-0378">Hydrolase</keyword>
<dbReference type="AlphaFoldDB" id="A0A1B2E9J5"/>
<evidence type="ECO:0000256" key="3">
    <source>
        <dbReference type="ARBA" id="ARBA00048505"/>
    </source>
</evidence>
<evidence type="ECO:0000259" key="4">
    <source>
        <dbReference type="SMART" id="SM00849"/>
    </source>
</evidence>
<comment type="function">
    <text evidence="2">Counteracts the endogenous Pycsar antiviral defense system. Phosphodiesterase that enables metal-dependent hydrolysis of host cyclic nucleotide Pycsar defense signals such as cCMP and cUMP.</text>
</comment>
<comment type="catalytic activity">
    <reaction evidence="1">
        <text>3',5'-cyclic CMP + H2O = CMP + H(+)</text>
        <dbReference type="Rhea" id="RHEA:72675"/>
        <dbReference type="ChEBI" id="CHEBI:15377"/>
        <dbReference type="ChEBI" id="CHEBI:15378"/>
        <dbReference type="ChEBI" id="CHEBI:58003"/>
        <dbReference type="ChEBI" id="CHEBI:60377"/>
    </reaction>
    <physiologicalReaction direction="left-to-right" evidence="1">
        <dbReference type="Rhea" id="RHEA:72676"/>
    </physiologicalReaction>
</comment>
<dbReference type="KEGG" id="pib:BBD41_20095"/>
<feature type="domain" description="Metallo-beta-lactamase" evidence="4">
    <location>
        <begin position="35"/>
        <end position="226"/>
    </location>
</feature>
<dbReference type="GO" id="GO:0016787">
    <property type="term" value="F:hydrolase activity"/>
    <property type="evidence" value="ECO:0007669"/>
    <property type="project" value="UniProtKB-KW"/>
</dbReference>
<reference evidence="5" key="1">
    <citation type="submission" date="2016-08" db="EMBL/GenBank/DDBJ databases">
        <title>Complete Genome Seqeunce of Paenibacillus sp. nov. IHBB 9852 from high altitute lake of Indian trans-Himalayas.</title>
        <authorList>
            <person name="Kiran S."/>
            <person name="Swarnkar M.K."/>
            <person name="Rana A."/>
            <person name="Tewari R."/>
            <person name="Gulati A."/>
        </authorList>
    </citation>
    <scope>NUCLEOTIDE SEQUENCE [LARGE SCALE GENOMIC DNA]</scope>
    <source>
        <strain evidence="5">IHBB 9852</strain>
    </source>
</reference>
<protein>
    <submittedName>
        <fullName evidence="5">MBL fold metallo-hydrolase</fullName>
    </submittedName>
</protein>
<dbReference type="Pfam" id="PF00753">
    <property type="entry name" value="Lactamase_B"/>
    <property type="match status" value="1"/>
</dbReference>
<dbReference type="PANTHER" id="PTHR42951">
    <property type="entry name" value="METALLO-BETA-LACTAMASE DOMAIN-CONTAINING"/>
    <property type="match status" value="1"/>
</dbReference>
<organism evidence="5">
    <name type="scientific">Paenibacillus ihbetae</name>
    <dbReference type="NCBI Taxonomy" id="1870820"/>
    <lineage>
        <taxon>Bacteria</taxon>
        <taxon>Bacillati</taxon>
        <taxon>Bacillota</taxon>
        <taxon>Bacilli</taxon>
        <taxon>Bacillales</taxon>
        <taxon>Paenibacillaceae</taxon>
        <taxon>Paenibacillus</taxon>
    </lineage>
</organism>
<evidence type="ECO:0000313" key="5">
    <source>
        <dbReference type="EMBL" id="ANY76650.1"/>
    </source>
</evidence>
<dbReference type="InterPro" id="IPR036866">
    <property type="entry name" value="RibonucZ/Hydroxyglut_hydro"/>
</dbReference>
<dbReference type="RefSeq" id="WP_099480711.1">
    <property type="nucleotide sequence ID" value="NZ_CP016809.1"/>
</dbReference>
<gene>
    <name evidence="5" type="ORF">BBD41_20095</name>
</gene>
<evidence type="ECO:0000256" key="1">
    <source>
        <dbReference type="ARBA" id="ARBA00034221"/>
    </source>
</evidence>
<dbReference type="SUPFAM" id="SSF56281">
    <property type="entry name" value="Metallo-hydrolase/oxidoreductase"/>
    <property type="match status" value="1"/>
</dbReference>
<proteinExistence type="predicted"/>
<sequence>MKNKHHNIVIDDAWFTVSELDEATYAISEFGHWEKVHSYLLLGSERAALIDTGLGIDNMRRMTDQLTDLPIMVLTTHVHADHIGSHGQYDEIYVHEAEEDWLVSGIKKLSIEQIRKDISRDITRPVPPSFNPATYTPYQGRPAGLLRDGDVIELGNRRLVIYHTPGHSPGHIAVLDTSRGYLFTGDLLYDETPVYAFYPTTSPEDLVRSLERIAAIEGVTQIYGGHNRIGLPPELLRVVREAARELREKDLIRFGTGIHRFDGFSVQF</sequence>
<dbReference type="SMART" id="SM00849">
    <property type="entry name" value="Lactamase_B"/>
    <property type="match status" value="1"/>
</dbReference>
<name>A0A1B2E9J5_9BACL</name>
<dbReference type="InterPro" id="IPR050855">
    <property type="entry name" value="NDM-1-like"/>
</dbReference>
<dbReference type="InterPro" id="IPR001279">
    <property type="entry name" value="Metallo-B-lactamas"/>
</dbReference>
<accession>A0A1B2E9J5</accession>
<dbReference type="EMBL" id="CP016809">
    <property type="protein sequence ID" value="ANY76650.1"/>
    <property type="molecule type" value="Genomic_DNA"/>
</dbReference>